<reference evidence="3" key="1">
    <citation type="submission" date="2022-12" db="EMBL/GenBank/DDBJ databases">
        <title>Draft genome assemblies for two species of Escallonia (Escalloniales).</title>
        <authorList>
            <person name="Chanderbali A."/>
            <person name="Dervinis C."/>
            <person name="Anghel I."/>
            <person name="Soltis D."/>
            <person name="Soltis P."/>
            <person name="Zapata F."/>
        </authorList>
    </citation>
    <scope>NUCLEOTIDE SEQUENCE</scope>
    <source>
        <strain evidence="3">UCBG92.1500</strain>
        <tissue evidence="3">Leaf</tissue>
    </source>
</reference>
<feature type="repeat" description="PPR" evidence="2">
    <location>
        <begin position="313"/>
        <end position="347"/>
    </location>
</feature>
<feature type="repeat" description="PPR" evidence="2">
    <location>
        <begin position="415"/>
        <end position="449"/>
    </location>
</feature>
<dbReference type="InterPro" id="IPR011990">
    <property type="entry name" value="TPR-like_helical_dom_sf"/>
</dbReference>
<dbReference type="InterPro" id="IPR002885">
    <property type="entry name" value="PPR_rpt"/>
</dbReference>
<dbReference type="PANTHER" id="PTHR47926">
    <property type="entry name" value="PENTATRICOPEPTIDE REPEAT-CONTAINING PROTEIN"/>
    <property type="match status" value="1"/>
</dbReference>
<organism evidence="3 4">
    <name type="scientific">Escallonia rubra</name>
    <dbReference type="NCBI Taxonomy" id="112253"/>
    <lineage>
        <taxon>Eukaryota</taxon>
        <taxon>Viridiplantae</taxon>
        <taxon>Streptophyta</taxon>
        <taxon>Embryophyta</taxon>
        <taxon>Tracheophyta</taxon>
        <taxon>Spermatophyta</taxon>
        <taxon>Magnoliopsida</taxon>
        <taxon>eudicotyledons</taxon>
        <taxon>Gunneridae</taxon>
        <taxon>Pentapetalae</taxon>
        <taxon>asterids</taxon>
        <taxon>campanulids</taxon>
        <taxon>Escalloniales</taxon>
        <taxon>Escalloniaceae</taxon>
        <taxon>Escallonia</taxon>
    </lineage>
</organism>
<dbReference type="Pfam" id="PF20431">
    <property type="entry name" value="E_motif"/>
    <property type="match status" value="1"/>
</dbReference>
<proteinExistence type="predicted"/>
<dbReference type="SUPFAM" id="SSF48452">
    <property type="entry name" value="TPR-like"/>
    <property type="match status" value="1"/>
</dbReference>
<feature type="repeat" description="PPR" evidence="2">
    <location>
        <begin position="513"/>
        <end position="547"/>
    </location>
</feature>
<keyword evidence="4" id="KW-1185">Reference proteome</keyword>
<dbReference type="InterPro" id="IPR046960">
    <property type="entry name" value="PPR_At4g14850-like_plant"/>
</dbReference>
<dbReference type="FunFam" id="1.25.40.10:FF:000073">
    <property type="entry name" value="Pentatricopeptide repeat-containing protein chloroplastic"/>
    <property type="match status" value="1"/>
</dbReference>
<evidence type="ECO:0000313" key="3">
    <source>
        <dbReference type="EMBL" id="KAK2973546.1"/>
    </source>
</evidence>
<sequence>MKFLIRQNLGTKISLPGAKFLSSLAVTANPSTPFDKHDENLTTFSLYSFLNECRESGHCTRRDTEILHTQLLKTNMYHSNIFVANSLISCYCKSAAMDSALQLFDEIPVPNVFSWNHMISGYNETFLYEVSWRIFCRMQWSGYVPNQFTYWSVLSACSALQSPLCGKQIYALAIRSGFFSNGYVRTGMIELFVKCSSFEDAMRVLYDVWCENVVCWNAIISGAVRNKENWLALNLFRQMCRRFLLPNSFTFSSILTACASLDELELGRGVQGWVVKCGAREDVFVETAVIDLYAKCGDMDEAVKEFFRMPIRNVVSWTAIISGFVQRDDTISAVQYFKEMRKLREEINNYTITSVLAACSDPAMVKEAIQIHCWIYKVGFYSDSAVKASLINSYSKAGAVGLSELVFRDAEDLKHRSTWAVMISAFAQHGSPRRAIYLFQRMLHEGLVPDNFCSSSVLSIVDCLNSGRQIHCYTIKSGLVFDVSVASSLFMMYSKCGCLEDSYEVFGQIVEKDTVSWASMIAGFAEHGCGYHALNLFRQMLREGAIPDGVTLTAVLTACTSLCSLRIGKQVHAYALLQGVAKQTLVGGSLVNMYSKCGSLYLARRVFDMTPFTDQVSCSSLLSGYAESGYIEEAFQLFHEMLFADFKIDSFTISSLLGAVVRLNRLGISTQMHAHIIKGGLESEVSVGSSLVTMYSKCGSIDDCHKVFEQIGRPDLISWTAIIASYAQHGEGAEALRFYELMRKAGTKPDSVTFIGVLSACSHNGLVEEGYYYLKSMVEDFALEPGPQHYACMVDLLGRSGRLKEAERFVKNMPIKPNALVWGRLLAACKVHGDVELGRLAAKKVFELEPCNAGAYVSLSNIWADVGEWNEVMKIRTEMKGGGVEKEPGWSYV</sequence>
<evidence type="ECO:0000256" key="2">
    <source>
        <dbReference type="PROSITE-ProRule" id="PRU00708"/>
    </source>
</evidence>
<dbReference type="FunFam" id="1.25.40.10:FF:000285">
    <property type="entry name" value="Pentatricopeptide repeat-containing protein, chloroplastic"/>
    <property type="match status" value="1"/>
</dbReference>
<dbReference type="Pfam" id="PF13041">
    <property type="entry name" value="PPR_2"/>
    <property type="match status" value="6"/>
</dbReference>
<feature type="repeat" description="PPR" evidence="2">
    <location>
        <begin position="212"/>
        <end position="246"/>
    </location>
</feature>
<feature type="repeat" description="PPR" evidence="2">
    <location>
        <begin position="614"/>
        <end position="648"/>
    </location>
</feature>
<accession>A0AA88U9B9</accession>
<dbReference type="PROSITE" id="PS51375">
    <property type="entry name" value="PPR"/>
    <property type="match status" value="7"/>
</dbReference>
<feature type="repeat" description="PPR" evidence="2">
    <location>
        <begin position="111"/>
        <end position="145"/>
    </location>
</feature>
<dbReference type="GO" id="GO:0009451">
    <property type="term" value="P:RNA modification"/>
    <property type="evidence" value="ECO:0007669"/>
    <property type="project" value="InterPro"/>
</dbReference>
<dbReference type="AlphaFoldDB" id="A0AA88U9B9"/>
<dbReference type="EMBL" id="JAVXUO010002407">
    <property type="protein sequence ID" value="KAK2973546.1"/>
    <property type="molecule type" value="Genomic_DNA"/>
</dbReference>
<dbReference type="Pfam" id="PF01535">
    <property type="entry name" value="PPR"/>
    <property type="match status" value="4"/>
</dbReference>
<dbReference type="FunFam" id="1.25.40.10:FF:001093">
    <property type="entry name" value="Pentatricopeptide repeat-containing protein At2g34400"/>
    <property type="match status" value="1"/>
</dbReference>
<evidence type="ECO:0000256" key="1">
    <source>
        <dbReference type="ARBA" id="ARBA00022737"/>
    </source>
</evidence>
<comment type="caution">
    <text evidence="3">The sequence shown here is derived from an EMBL/GenBank/DDBJ whole genome shotgun (WGS) entry which is preliminary data.</text>
</comment>
<evidence type="ECO:0000313" key="4">
    <source>
        <dbReference type="Proteomes" id="UP001187471"/>
    </source>
</evidence>
<dbReference type="Gene3D" id="1.25.40.10">
    <property type="entry name" value="Tetratricopeptide repeat domain"/>
    <property type="match status" value="6"/>
</dbReference>
<dbReference type="Proteomes" id="UP001187471">
    <property type="component" value="Unassembled WGS sequence"/>
</dbReference>
<dbReference type="PANTHER" id="PTHR47926:SF496">
    <property type="entry name" value="PENTACOTRIPEPTIDE-REPEAT REGION OF PRORP DOMAIN-CONTAINING PROTEIN"/>
    <property type="match status" value="1"/>
</dbReference>
<dbReference type="GO" id="GO:0003723">
    <property type="term" value="F:RNA binding"/>
    <property type="evidence" value="ECO:0007669"/>
    <property type="project" value="InterPro"/>
</dbReference>
<evidence type="ECO:0008006" key="5">
    <source>
        <dbReference type="Google" id="ProtNLM"/>
    </source>
</evidence>
<feature type="repeat" description="PPR" evidence="2">
    <location>
        <begin position="715"/>
        <end position="749"/>
    </location>
</feature>
<dbReference type="InterPro" id="IPR046848">
    <property type="entry name" value="E_motif"/>
</dbReference>
<protein>
    <recommendedName>
        <fullName evidence="5">Pentatricopeptide repeat-containing protein</fullName>
    </recommendedName>
</protein>
<dbReference type="NCBIfam" id="TIGR00756">
    <property type="entry name" value="PPR"/>
    <property type="match status" value="5"/>
</dbReference>
<dbReference type="FunFam" id="1.25.40.10:FF:001223">
    <property type="entry name" value="Pentatricopeptide repeat-containing protein chloroplastic"/>
    <property type="match status" value="1"/>
</dbReference>
<name>A0AA88U9B9_9ASTE</name>
<gene>
    <name evidence="3" type="ORF">RJ640_010601</name>
</gene>
<keyword evidence="1" id="KW-0677">Repeat</keyword>